<comment type="function">
    <text evidence="11">Catalyzes the reversible phosphorylation of UMP to UDP.</text>
</comment>
<keyword evidence="4 11" id="KW-0963">Cytoplasm</keyword>
<comment type="activity regulation">
    <text evidence="11">Allosterically activated by GTP. Inhibited by UTP.</text>
</comment>
<feature type="domain" description="Aspartate/glutamate/uridylate kinase" evidence="12">
    <location>
        <begin position="11"/>
        <end position="219"/>
    </location>
</feature>
<dbReference type="HAMAP" id="MF_01220_B">
    <property type="entry name" value="PyrH_B"/>
    <property type="match status" value="1"/>
</dbReference>
<feature type="binding site" evidence="11">
    <location>
        <position position="171"/>
    </location>
    <ligand>
        <name>ATP</name>
        <dbReference type="ChEBI" id="CHEBI:30616"/>
    </ligand>
</feature>
<feature type="binding site" evidence="11">
    <location>
        <position position="57"/>
    </location>
    <ligand>
        <name>UMP</name>
        <dbReference type="ChEBI" id="CHEBI:57865"/>
    </ligand>
</feature>
<dbReference type="NCBIfam" id="TIGR02075">
    <property type="entry name" value="pyrH_bact"/>
    <property type="match status" value="1"/>
</dbReference>
<dbReference type="PANTHER" id="PTHR42833:SF4">
    <property type="entry name" value="URIDYLATE KINASE PUMPKIN, CHLOROPLASTIC"/>
    <property type="match status" value="1"/>
</dbReference>
<evidence type="ECO:0000256" key="8">
    <source>
        <dbReference type="ARBA" id="ARBA00022840"/>
    </source>
</evidence>
<feature type="binding site" evidence="11">
    <location>
        <position position="77"/>
    </location>
    <ligand>
        <name>UMP</name>
        <dbReference type="ChEBI" id="CHEBI:57865"/>
    </ligand>
</feature>
<dbReference type="GO" id="GO:0006225">
    <property type="term" value="P:UDP biosynthetic process"/>
    <property type="evidence" value="ECO:0007669"/>
    <property type="project" value="TreeGrafter"/>
</dbReference>
<evidence type="ECO:0000256" key="9">
    <source>
        <dbReference type="ARBA" id="ARBA00022975"/>
    </source>
</evidence>
<feature type="binding site" evidence="11">
    <location>
        <position position="62"/>
    </location>
    <ligand>
        <name>ATP</name>
        <dbReference type="ChEBI" id="CHEBI:30616"/>
    </ligand>
</feature>
<dbReference type="InterPro" id="IPR036393">
    <property type="entry name" value="AceGlu_kinase-like_sf"/>
</dbReference>
<dbReference type="InterPro" id="IPR015963">
    <property type="entry name" value="Uridylate_kinase_bac"/>
</dbReference>
<dbReference type="Gene3D" id="3.40.1160.10">
    <property type="entry name" value="Acetylglutamate kinase-like"/>
    <property type="match status" value="1"/>
</dbReference>
<dbReference type="EMBL" id="LR217705">
    <property type="protein sequence ID" value="VFP80301.1"/>
    <property type="molecule type" value="Genomic_DNA"/>
</dbReference>
<feature type="binding site" evidence="11">
    <location>
        <position position="174"/>
    </location>
    <ligand>
        <name>ATP</name>
        <dbReference type="ChEBI" id="CHEBI:30616"/>
    </ligand>
</feature>
<gene>
    <name evidence="11 13" type="primary">pyrH</name>
    <name evidence="13" type="ORF">ERCISPPS3390_187</name>
</gene>
<dbReference type="GO" id="GO:0044210">
    <property type="term" value="P:'de novo' CTP biosynthetic process"/>
    <property type="evidence" value="ECO:0007669"/>
    <property type="project" value="UniProtKB-UniRule"/>
</dbReference>
<comment type="subunit">
    <text evidence="11">Homohexamer.</text>
</comment>
<evidence type="ECO:0000256" key="7">
    <source>
        <dbReference type="ARBA" id="ARBA00022777"/>
    </source>
</evidence>
<dbReference type="CDD" id="cd04254">
    <property type="entry name" value="AAK_UMPK-PyrH-Ec"/>
    <property type="match status" value="1"/>
</dbReference>
<dbReference type="GO" id="GO:0033862">
    <property type="term" value="F:UMP kinase activity"/>
    <property type="evidence" value="ECO:0007669"/>
    <property type="project" value="UniProtKB-EC"/>
</dbReference>
<feature type="binding site" evidence="11">
    <location>
        <position position="165"/>
    </location>
    <ligand>
        <name>ATP</name>
        <dbReference type="ChEBI" id="CHEBI:30616"/>
    </ligand>
</feature>
<evidence type="ECO:0000256" key="4">
    <source>
        <dbReference type="ARBA" id="ARBA00022490"/>
    </source>
</evidence>
<comment type="catalytic activity">
    <reaction evidence="10 11">
        <text>UMP + ATP = UDP + ADP</text>
        <dbReference type="Rhea" id="RHEA:24400"/>
        <dbReference type="ChEBI" id="CHEBI:30616"/>
        <dbReference type="ChEBI" id="CHEBI:57865"/>
        <dbReference type="ChEBI" id="CHEBI:58223"/>
        <dbReference type="ChEBI" id="CHEBI:456216"/>
        <dbReference type="EC" id="2.7.4.22"/>
    </reaction>
</comment>
<evidence type="ECO:0000256" key="10">
    <source>
        <dbReference type="ARBA" id="ARBA00047767"/>
    </source>
</evidence>
<evidence type="ECO:0000256" key="6">
    <source>
        <dbReference type="ARBA" id="ARBA00022741"/>
    </source>
</evidence>
<proteinExistence type="inferred from homology"/>
<dbReference type="PIRSF" id="PIRSF005650">
    <property type="entry name" value="Uridylate_kin"/>
    <property type="match status" value="1"/>
</dbReference>
<comment type="pathway">
    <text evidence="2 11">Pyrimidine metabolism; CTP biosynthesis via de novo pathway; UDP from UMP (UMPK route): step 1/1.</text>
</comment>
<evidence type="ECO:0000256" key="11">
    <source>
        <dbReference type="HAMAP-Rule" id="MF_01220"/>
    </source>
</evidence>
<feature type="binding site" evidence="11">
    <location>
        <begin position="138"/>
        <end position="145"/>
    </location>
    <ligand>
        <name>UMP</name>
        <dbReference type="ChEBI" id="CHEBI:57865"/>
    </ligand>
</feature>
<dbReference type="PANTHER" id="PTHR42833">
    <property type="entry name" value="URIDYLATE KINASE"/>
    <property type="match status" value="1"/>
</dbReference>
<evidence type="ECO:0000256" key="2">
    <source>
        <dbReference type="ARBA" id="ARBA00004791"/>
    </source>
</evidence>
<evidence type="ECO:0000256" key="3">
    <source>
        <dbReference type="ARBA" id="ARBA00007614"/>
    </source>
</evidence>
<feature type="binding site" evidence="11">
    <location>
        <position position="58"/>
    </location>
    <ligand>
        <name>ATP</name>
        <dbReference type="ChEBI" id="CHEBI:30616"/>
    </ligand>
</feature>
<dbReference type="SUPFAM" id="SSF53633">
    <property type="entry name" value="Carbamate kinase-like"/>
    <property type="match status" value="1"/>
</dbReference>
<name>A0A451D3Q7_9GAMM</name>
<dbReference type="RefSeq" id="WP_197094991.1">
    <property type="nucleotide sequence ID" value="NZ_LR217705.1"/>
</dbReference>
<keyword evidence="7 11" id="KW-0418">Kinase</keyword>
<organism evidence="13 14">
    <name type="scientific">Candidatus Erwinia haradaeae</name>
    <dbReference type="NCBI Taxonomy" id="1922217"/>
    <lineage>
        <taxon>Bacteria</taxon>
        <taxon>Pseudomonadati</taxon>
        <taxon>Pseudomonadota</taxon>
        <taxon>Gammaproteobacteria</taxon>
        <taxon>Enterobacterales</taxon>
        <taxon>Erwiniaceae</taxon>
        <taxon>Erwinia</taxon>
    </lineage>
</organism>
<comment type="similarity">
    <text evidence="3 11">Belongs to the UMP kinase family.</text>
</comment>
<keyword evidence="9 11" id="KW-0665">Pyrimidine biosynthesis</keyword>
<dbReference type="FunFam" id="3.40.1160.10:FF:000001">
    <property type="entry name" value="Uridylate kinase"/>
    <property type="match status" value="1"/>
</dbReference>
<evidence type="ECO:0000259" key="12">
    <source>
        <dbReference type="Pfam" id="PF00696"/>
    </source>
</evidence>
<feature type="binding site" evidence="11">
    <location>
        <begin position="15"/>
        <end position="18"/>
    </location>
    <ligand>
        <name>ATP</name>
        <dbReference type="ChEBI" id="CHEBI:30616"/>
    </ligand>
</feature>
<sequence length="241" mass="25995">MATYIKPVYQRILLKLSGEAFQGSEGFGINPSSLRRLAKEVKELVALGVQVGIVIGGGNLFRGSGLEQAGMNRVVGDHMGMLATVMNGLAMRDAMYRENMKVTLMSAIPLNAVCDTYCWDKANSLLQKNHVVIFAAGIGNPFFTTDSAACLRGIEIQANAVLKATKVDGVYSADPASYPKAVLYDKLTYSEVLSSALKIMDLAAFTLARDHGLPIRVFNMNKPGALCRILMGKKEGTLITN</sequence>
<dbReference type="EC" id="2.7.4.22" evidence="11"/>
<evidence type="ECO:0000313" key="13">
    <source>
        <dbReference type="EMBL" id="VFP80301.1"/>
    </source>
</evidence>
<accession>A0A451D3Q7</accession>
<evidence type="ECO:0000256" key="1">
    <source>
        <dbReference type="ARBA" id="ARBA00004496"/>
    </source>
</evidence>
<evidence type="ECO:0000256" key="5">
    <source>
        <dbReference type="ARBA" id="ARBA00022679"/>
    </source>
</evidence>
<dbReference type="GO" id="GO:0005524">
    <property type="term" value="F:ATP binding"/>
    <property type="evidence" value="ECO:0007669"/>
    <property type="project" value="UniProtKB-KW"/>
</dbReference>
<comment type="subcellular location">
    <subcellularLocation>
        <location evidence="1 11">Cytoplasm</location>
    </subcellularLocation>
</comment>
<reference evidence="13 14" key="1">
    <citation type="submission" date="2019-02" db="EMBL/GenBank/DDBJ databases">
        <authorList>
            <person name="Manzano-Marin A."/>
            <person name="Manzano-Marin A."/>
        </authorList>
    </citation>
    <scope>NUCLEOTIDE SEQUENCE [LARGE SCALE GENOMIC DNA]</scope>
    <source>
        <strain evidence="13 14">ErCisplendens/pseudotsugae</strain>
    </source>
</reference>
<evidence type="ECO:0000313" key="14">
    <source>
        <dbReference type="Proteomes" id="UP000294338"/>
    </source>
</evidence>
<feature type="region of interest" description="Involved in allosteric activation by GTP" evidence="11">
    <location>
        <begin position="23"/>
        <end position="28"/>
    </location>
</feature>
<protein>
    <recommendedName>
        <fullName evidence="11">Uridylate kinase</fullName>
        <shortName evidence="11">UK</shortName>
        <ecNumber evidence="11">2.7.4.22</ecNumber>
    </recommendedName>
    <alternativeName>
        <fullName evidence="11">Uridine monophosphate kinase</fullName>
        <shortName evidence="11">UMP kinase</shortName>
        <shortName evidence="11">UMPK</shortName>
    </alternativeName>
</protein>
<keyword evidence="8 11" id="KW-0067">ATP-binding</keyword>
<comment type="caution">
    <text evidence="11">Lacks conserved residue(s) required for the propagation of feature annotation.</text>
</comment>
<dbReference type="AlphaFoldDB" id="A0A451D3Q7"/>
<dbReference type="UniPathway" id="UPA00159">
    <property type="reaction ID" value="UER00275"/>
</dbReference>
<dbReference type="Proteomes" id="UP000294338">
    <property type="component" value="Chromosome 1"/>
</dbReference>
<dbReference type="InterPro" id="IPR001048">
    <property type="entry name" value="Asp/Glu/Uridylate_kinase"/>
</dbReference>
<dbReference type="Pfam" id="PF00696">
    <property type="entry name" value="AA_kinase"/>
    <property type="match status" value="1"/>
</dbReference>
<dbReference type="InterPro" id="IPR011817">
    <property type="entry name" value="Uridylate_kinase"/>
</dbReference>
<keyword evidence="6 11" id="KW-0547">Nucleotide-binding</keyword>
<dbReference type="GO" id="GO:0005829">
    <property type="term" value="C:cytosol"/>
    <property type="evidence" value="ECO:0007669"/>
    <property type="project" value="TreeGrafter"/>
</dbReference>
<keyword evidence="5 11" id="KW-0808">Transferase</keyword>
<keyword evidence="11" id="KW-0021">Allosteric enzyme</keyword>